<dbReference type="Pfam" id="PF10881">
    <property type="entry name" value="DUF2726"/>
    <property type="match status" value="1"/>
</dbReference>
<gene>
    <name evidence="2" type="ORF">QE258_25775</name>
</gene>
<evidence type="ECO:0000313" key="2">
    <source>
        <dbReference type="EMBL" id="WGM08725.1"/>
    </source>
</evidence>
<feature type="domain" description="DUF2726" evidence="1">
    <location>
        <begin position="6"/>
        <end position="108"/>
    </location>
</feature>
<proteinExistence type="predicted"/>
<geneLocation type="plasmid" evidence="2 3">
    <name>paNv_CAN7</name>
</geneLocation>
<reference evidence="2" key="1">
    <citation type="submission" date="2023-04" db="EMBL/GenBank/DDBJ databases">
        <title>Genome dynamics across the evolutionary transition to endosymbiosis.</title>
        <authorList>
            <person name="Siozios S."/>
            <person name="Nadal-Jimenez P."/>
            <person name="Azagi T."/>
            <person name="Sprong H."/>
            <person name="Frost C.L."/>
            <person name="Parratt S.R."/>
            <person name="Taylor G."/>
            <person name="Brettell L."/>
            <person name="Lew K.C."/>
            <person name="Croft L."/>
            <person name="King K.C."/>
            <person name="Brockhurst M.A."/>
            <person name="Hypsa V."/>
            <person name="Novakova E."/>
            <person name="Darby A.C."/>
            <person name="Hurst G.D.D."/>
        </authorList>
    </citation>
    <scope>NUCLEOTIDE SEQUENCE</scope>
    <source>
        <strain evidence="2">ANv_CAN</strain>
        <plasmid evidence="2">paNv_CAN7</plasmid>
    </source>
</reference>
<evidence type="ECO:0000313" key="3">
    <source>
        <dbReference type="Proteomes" id="UP001177592"/>
    </source>
</evidence>
<dbReference type="EMBL" id="CP123530">
    <property type="protein sequence ID" value="WGM08725.1"/>
    <property type="molecule type" value="Genomic_DNA"/>
</dbReference>
<dbReference type="Proteomes" id="UP001177592">
    <property type="component" value="Plasmid paNv_CAN7"/>
</dbReference>
<organism evidence="2 3">
    <name type="scientific">Arsenophonus nasoniae</name>
    <name type="common">son-killer infecting Nasonia vitripennis</name>
    <dbReference type="NCBI Taxonomy" id="638"/>
    <lineage>
        <taxon>Bacteria</taxon>
        <taxon>Pseudomonadati</taxon>
        <taxon>Pseudomonadota</taxon>
        <taxon>Gammaproteobacteria</taxon>
        <taxon>Enterobacterales</taxon>
        <taxon>Morganellaceae</taxon>
        <taxon>Arsenophonus</taxon>
    </lineage>
</organism>
<keyword evidence="2" id="KW-0614">Plasmid</keyword>
<sequence length="119" mass="13896">MNIKERSLLSEDESEIYCNLNRLMPEGVVVFVKVKLSEFLTPIAEYGTELFYHDFLELNNLTAQFLLFDVKNKKVCKVITFTHESKKKTTRELRKILEICQIPLIEVGSIAELYTCELF</sequence>
<keyword evidence="3" id="KW-1185">Reference proteome</keyword>
<protein>
    <submittedName>
        <fullName evidence="2">DUF2726 domain-containing protein</fullName>
    </submittedName>
</protein>
<evidence type="ECO:0000259" key="1">
    <source>
        <dbReference type="Pfam" id="PF10881"/>
    </source>
</evidence>
<accession>A0ABY8NWG2</accession>
<name>A0ABY8NWG2_9GAMM</name>
<dbReference type="RefSeq" id="WP_280632557.1">
    <property type="nucleotide sequence ID" value="NZ_CP123530.1"/>
</dbReference>
<dbReference type="InterPro" id="IPR024402">
    <property type="entry name" value="DUF2726"/>
</dbReference>